<keyword evidence="1 5" id="KW-0963">Cytoplasm</keyword>
<comment type="similarity">
    <text evidence="5">Belongs to the ZapD family.</text>
</comment>
<evidence type="ECO:0000256" key="1">
    <source>
        <dbReference type="ARBA" id="ARBA00022490"/>
    </source>
</evidence>
<comment type="subunit">
    <text evidence="5">Interacts with FtsZ.</text>
</comment>
<keyword evidence="2 5" id="KW-0132">Cell division</keyword>
<protein>
    <recommendedName>
        <fullName evidence="5">Cell division protein ZapD</fullName>
    </recommendedName>
    <alternativeName>
        <fullName evidence="5">Z ring-associated protein D</fullName>
    </alternativeName>
</protein>
<dbReference type="GO" id="GO:0051301">
    <property type="term" value="P:cell division"/>
    <property type="evidence" value="ECO:0007669"/>
    <property type="project" value="UniProtKB-KW"/>
</dbReference>
<dbReference type="EMBL" id="CP020472">
    <property type="protein sequence ID" value="ARD20747.1"/>
    <property type="molecule type" value="Genomic_DNA"/>
</dbReference>
<dbReference type="Pfam" id="PF07072">
    <property type="entry name" value="ZapD"/>
    <property type="match status" value="1"/>
</dbReference>
<dbReference type="InterPro" id="IPR009777">
    <property type="entry name" value="ZapD"/>
</dbReference>
<evidence type="ECO:0000256" key="3">
    <source>
        <dbReference type="ARBA" id="ARBA00023210"/>
    </source>
</evidence>
<dbReference type="PANTHER" id="PTHR39455">
    <property type="entry name" value="CELL DIVISION PROTEIN ZAPD"/>
    <property type="match status" value="1"/>
</dbReference>
<keyword evidence="7" id="KW-1185">Reference proteome</keyword>
<proteinExistence type="inferred from homology"/>
<evidence type="ECO:0000256" key="5">
    <source>
        <dbReference type="HAMAP-Rule" id="MF_01092"/>
    </source>
</evidence>
<dbReference type="Gene3D" id="2.60.440.10">
    <property type="entry name" value="YacF-like domains"/>
    <property type="match status" value="1"/>
</dbReference>
<accession>A0ABN4Y8K1</accession>
<evidence type="ECO:0000256" key="4">
    <source>
        <dbReference type="ARBA" id="ARBA00023306"/>
    </source>
</evidence>
<comment type="subcellular location">
    <subcellularLocation>
        <location evidence="5">Cytoplasm</location>
    </subcellularLocation>
    <text evidence="5">Localizes to mid-cell in an FtsZ-dependent manner.</text>
</comment>
<dbReference type="InterPro" id="IPR027462">
    <property type="entry name" value="ZapD_C"/>
</dbReference>
<evidence type="ECO:0000313" key="6">
    <source>
        <dbReference type="EMBL" id="ARD20747.1"/>
    </source>
</evidence>
<dbReference type="RefSeq" id="WP_080914716.1">
    <property type="nucleotide sequence ID" value="NZ_CP020472.1"/>
</dbReference>
<evidence type="ECO:0000256" key="2">
    <source>
        <dbReference type="ARBA" id="ARBA00022618"/>
    </source>
</evidence>
<keyword evidence="3 5" id="KW-0717">Septation</keyword>
<dbReference type="SUPFAM" id="SSF160950">
    <property type="entry name" value="YacF-like"/>
    <property type="match status" value="1"/>
</dbReference>
<keyword evidence="4 5" id="KW-0131">Cell cycle</keyword>
<organism evidence="6 7">
    <name type="scientific">Shewanella japonica</name>
    <dbReference type="NCBI Taxonomy" id="93973"/>
    <lineage>
        <taxon>Bacteria</taxon>
        <taxon>Pseudomonadati</taxon>
        <taxon>Pseudomonadota</taxon>
        <taxon>Gammaproteobacteria</taxon>
        <taxon>Alteromonadales</taxon>
        <taxon>Shewanellaceae</taxon>
        <taxon>Shewanella</taxon>
    </lineage>
</organism>
<dbReference type="PANTHER" id="PTHR39455:SF1">
    <property type="entry name" value="CELL DIVISION PROTEIN ZAPD"/>
    <property type="match status" value="1"/>
</dbReference>
<evidence type="ECO:0000313" key="7">
    <source>
        <dbReference type="Proteomes" id="UP000191820"/>
    </source>
</evidence>
<dbReference type="NCBIfam" id="NF003654">
    <property type="entry name" value="PRK05287.1-2"/>
    <property type="match status" value="1"/>
</dbReference>
<gene>
    <name evidence="5" type="primary">zapD</name>
    <name evidence="6" type="ORF">SJ2017_0402</name>
</gene>
<dbReference type="NCBIfam" id="NF003655">
    <property type="entry name" value="PRK05287.1-3"/>
    <property type="match status" value="1"/>
</dbReference>
<dbReference type="HAMAP" id="MF_01092">
    <property type="entry name" value="ZapD"/>
    <property type="match status" value="1"/>
</dbReference>
<name>A0ABN4Y8K1_9GAMM</name>
<dbReference type="Gene3D" id="1.10.3900.10">
    <property type="entry name" value="YacF-like"/>
    <property type="match status" value="1"/>
</dbReference>
<comment type="function">
    <text evidence="5">Cell division factor that enhances FtsZ-ring assembly. Directly interacts with FtsZ and promotes bundling of FtsZ protofilaments, with a reduction in FtsZ GTPase activity.</text>
</comment>
<sequence>MNNDLIYEQPLNEKTRSYLRLEYLADQLNNHVNDDQQHHCFYPLFSLAELTDRCDYRSDILKDIDKQLIVLTKWHALPHVDKQQIQSIIDQLQEAKAPLQSNDRIGCKLKQDRFISALKQRFGMPGACCNFDLPQLHFWLSKPWNERQKDLKAWIANFEPILKPITLLLELTRSTAEFRTSEAEQGFYQGTSPQTLSLIRVKLSQSQGCYPTISGHKSRFAIHFVNFDSQKHTDKQIKFKLATCQ</sequence>
<dbReference type="InterPro" id="IPR036268">
    <property type="entry name" value="ZapD_sf"/>
</dbReference>
<dbReference type="Proteomes" id="UP000191820">
    <property type="component" value="Chromosome"/>
</dbReference>
<reference evidence="6 7" key="1">
    <citation type="submission" date="2017-03" db="EMBL/GenBank/DDBJ databases">
        <title>Genome sequencing of Shewanella japonica KCTC 22435.</title>
        <authorList>
            <person name="Kim K.M."/>
        </authorList>
    </citation>
    <scope>NUCLEOTIDE SEQUENCE [LARGE SCALE GENOMIC DNA]</scope>
    <source>
        <strain evidence="6 7">KCTC 22435</strain>
    </source>
</reference>